<evidence type="ECO:0000313" key="2">
    <source>
        <dbReference type="EMBL" id="CAJ1804982.1"/>
    </source>
</evidence>
<dbReference type="InterPro" id="IPR044789">
    <property type="entry name" value="Put_A1-4-GlycosylTfrase_plant"/>
</dbReference>
<dbReference type="PANTHER" id="PTHR46781:SF2">
    <property type="entry name" value="ALPHA 1,4-GLYCOSYLTRANSFERASE FAMILY PROTEIN"/>
    <property type="match status" value="1"/>
</dbReference>
<evidence type="ECO:0008006" key="4">
    <source>
        <dbReference type="Google" id="ProtNLM"/>
    </source>
</evidence>
<proteinExistence type="predicted"/>
<gene>
    <name evidence="2" type="ORF">AYBTSS11_LOCUS740</name>
</gene>
<keyword evidence="3" id="KW-1185">Reference proteome</keyword>
<dbReference type="SUPFAM" id="SSF53448">
    <property type="entry name" value="Nucleotide-diphospho-sugar transferases"/>
    <property type="match status" value="1"/>
</dbReference>
<evidence type="ECO:0000313" key="3">
    <source>
        <dbReference type="Proteomes" id="UP001189624"/>
    </source>
</evidence>
<protein>
    <recommendedName>
        <fullName evidence="4">Alpha 1,4-glycosyltransferase domain-containing protein</fullName>
    </recommendedName>
</protein>
<dbReference type="InterPro" id="IPR007577">
    <property type="entry name" value="GlycoTrfase_DXD_sugar-bd_CS"/>
</dbReference>
<reference evidence="2" key="1">
    <citation type="submission" date="2023-10" db="EMBL/GenBank/DDBJ databases">
        <authorList>
            <person name="Domelevo Entfellner J.-B."/>
        </authorList>
    </citation>
    <scope>NUCLEOTIDE SEQUENCE</scope>
</reference>
<dbReference type="PANTHER" id="PTHR46781">
    <property type="entry name" value="ALPHA 1,4-GLYCOSYLTRANSFERASE FAMILY PROTEIN"/>
    <property type="match status" value="1"/>
</dbReference>
<accession>A0AA86RZR0</accession>
<organism evidence="2 3">
    <name type="scientific">Sphenostylis stenocarpa</name>
    <dbReference type="NCBI Taxonomy" id="92480"/>
    <lineage>
        <taxon>Eukaryota</taxon>
        <taxon>Viridiplantae</taxon>
        <taxon>Streptophyta</taxon>
        <taxon>Embryophyta</taxon>
        <taxon>Tracheophyta</taxon>
        <taxon>Spermatophyta</taxon>
        <taxon>Magnoliopsida</taxon>
        <taxon>eudicotyledons</taxon>
        <taxon>Gunneridae</taxon>
        <taxon>Pentapetalae</taxon>
        <taxon>rosids</taxon>
        <taxon>fabids</taxon>
        <taxon>Fabales</taxon>
        <taxon>Fabaceae</taxon>
        <taxon>Papilionoideae</taxon>
        <taxon>50 kb inversion clade</taxon>
        <taxon>NPAAA clade</taxon>
        <taxon>indigoferoid/millettioid clade</taxon>
        <taxon>Phaseoleae</taxon>
        <taxon>Sphenostylis</taxon>
    </lineage>
</organism>
<dbReference type="AlphaFoldDB" id="A0AA86RZR0"/>
<dbReference type="Gene3D" id="3.90.550.20">
    <property type="match status" value="1"/>
</dbReference>
<sequence length="288" mass="32654">MCAIDYIDMLELSELPENSAIIPNKLFRLPGFLTPFCKQRSTRNVGSSDSQKWRGHKGNSSSNTYPLRSMQEENEGVGKENHVVPVAPINATEEEKNVWFKGKLHEFKILNSDKLIRQFHARVLGFFSHECESPFFMTWECHAGSYEARELLSIESLFKVHPKALTPDFPILSKGTPAEAWLNELSKGKKSPGEISLFQNLSDLIRLADLYKNGGVYLDTSFVVLKPSAGLRNSIAAQSMASRNKHWTRLNNAVLRFDMNHPLLLRFSNELVLAFNGNKWGHNGPYMQ</sequence>
<dbReference type="Gramene" id="rna-AYBTSS11_LOCUS740">
    <property type="protein sequence ID" value="CAJ1804982.1"/>
    <property type="gene ID" value="gene-AYBTSS11_LOCUS740"/>
</dbReference>
<dbReference type="Proteomes" id="UP001189624">
    <property type="component" value="Chromosome 1"/>
</dbReference>
<dbReference type="Pfam" id="PF04488">
    <property type="entry name" value="Gly_transf_sug"/>
    <property type="match status" value="1"/>
</dbReference>
<name>A0AA86RZR0_9FABA</name>
<dbReference type="EMBL" id="OY731398">
    <property type="protein sequence ID" value="CAJ1804982.1"/>
    <property type="molecule type" value="Genomic_DNA"/>
</dbReference>
<evidence type="ECO:0000256" key="1">
    <source>
        <dbReference type="SAM" id="MobiDB-lite"/>
    </source>
</evidence>
<feature type="region of interest" description="Disordered" evidence="1">
    <location>
        <begin position="40"/>
        <end position="77"/>
    </location>
</feature>
<dbReference type="InterPro" id="IPR029044">
    <property type="entry name" value="Nucleotide-diphossugar_trans"/>
</dbReference>